<name>A0A4Y2LQ62_ARAVE</name>
<evidence type="ECO:0000313" key="1">
    <source>
        <dbReference type="EMBL" id="GBN16240.1"/>
    </source>
</evidence>
<accession>A0A4Y2LQ62</accession>
<evidence type="ECO:0000313" key="2">
    <source>
        <dbReference type="Proteomes" id="UP000499080"/>
    </source>
</evidence>
<comment type="caution">
    <text evidence="1">The sequence shown here is derived from an EMBL/GenBank/DDBJ whole genome shotgun (WGS) entry which is preliminary data.</text>
</comment>
<protein>
    <submittedName>
        <fullName evidence="1">Uncharacterized protein</fullName>
    </submittedName>
</protein>
<dbReference type="Proteomes" id="UP000499080">
    <property type="component" value="Unassembled WGS sequence"/>
</dbReference>
<keyword evidence="2" id="KW-1185">Reference proteome</keyword>
<dbReference type="AlphaFoldDB" id="A0A4Y2LQ62"/>
<dbReference type="EMBL" id="BGPR01006120">
    <property type="protein sequence ID" value="GBN16240.1"/>
    <property type="molecule type" value="Genomic_DNA"/>
</dbReference>
<proteinExistence type="predicted"/>
<reference evidence="1 2" key="1">
    <citation type="journal article" date="2019" name="Sci. Rep.">
        <title>Orb-weaving spider Araneus ventricosus genome elucidates the spidroin gene catalogue.</title>
        <authorList>
            <person name="Kono N."/>
            <person name="Nakamura H."/>
            <person name="Ohtoshi R."/>
            <person name="Moran D.A.P."/>
            <person name="Shinohara A."/>
            <person name="Yoshida Y."/>
            <person name="Fujiwara M."/>
            <person name="Mori M."/>
            <person name="Tomita M."/>
            <person name="Arakawa K."/>
        </authorList>
    </citation>
    <scope>NUCLEOTIDE SEQUENCE [LARGE SCALE GENOMIC DNA]</scope>
</reference>
<sequence length="87" mass="9756">MNLTPPTLLQRVREEEVMETLAPLMPEVRNSIPRQHSLEAQSQLDAADVNQIASSHAKLDLWRTDSNVLLCLPLRAPRTHFGTVGET</sequence>
<organism evidence="1 2">
    <name type="scientific">Araneus ventricosus</name>
    <name type="common">Orbweaver spider</name>
    <name type="synonym">Epeira ventricosa</name>
    <dbReference type="NCBI Taxonomy" id="182803"/>
    <lineage>
        <taxon>Eukaryota</taxon>
        <taxon>Metazoa</taxon>
        <taxon>Ecdysozoa</taxon>
        <taxon>Arthropoda</taxon>
        <taxon>Chelicerata</taxon>
        <taxon>Arachnida</taxon>
        <taxon>Araneae</taxon>
        <taxon>Araneomorphae</taxon>
        <taxon>Entelegynae</taxon>
        <taxon>Araneoidea</taxon>
        <taxon>Araneidae</taxon>
        <taxon>Araneus</taxon>
    </lineage>
</organism>
<gene>
    <name evidence="1" type="ORF">AVEN_212591_1</name>
</gene>